<feature type="transmembrane region" description="Helical" evidence="1">
    <location>
        <begin position="52"/>
        <end position="80"/>
    </location>
</feature>
<dbReference type="Proteomes" id="UP001319827">
    <property type="component" value="Chromosome"/>
</dbReference>
<evidence type="ECO:0000256" key="1">
    <source>
        <dbReference type="SAM" id="Phobius"/>
    </source>
</evidence>
<feature type="transmembrane region" description="Helical" evidence="1">
    <location>
        <begin position="12"/>
        <end position="32"/>
    </location>
</feature>
<protein>
    <submittedName>
        <fullName evidence="2">Uncharacterized protein</fullName>
    </submittedName>
</protein>
<gene>
    <name evidence="2" type="ORF">DESUT3_32250</name>
</gene>
<proteinExistence type="predicted"/>
<reference evidence="2 3" key="1">
    <citation type="journal article" date="2016" name="C (Basel)">
        <title>Selective Growth of and Electricity Production by Marine Exoelectrogenic Bacteria in Self-Aggregated Hydrogel of Microbially Reduced Graphene Oxide.</title>
        <authorList>
            <person name="Yoshida N."/>
            <person name="Goto Y."/>
            <person name="Miyata Y."/>
        </authorList>
    </citation>
    <scope>NUCLEOTIDE SEQUENCE [LARGE SCALE GENOMIC DNA]</scope>
    <source>
        <strain evidence="2 3">NIT-T3</strain>
    </source>
</reference>
<keyword evidence="1" id="KW-0472">Membrane</keyword>
<dbReference type="EMBL" id="AP024355">
    <property type="protein sequence ID" value="BCR06156.1"/>
    <property type="molecule type" value="Genomic_DNA"/>
</dbReference>
<evidence type="ECO:0000313" key="2">
    <source>
        <dbReference type="EMBL" id="BCR06156.1"/>
    </source>
</evidence>
<keyword evidence="1" id="KW-0812">Transmembrane</keyword>
<reference evidence="2 3" key="2">
    <citation type="journal article" date="2021" name="Int. J. Syst. Evol. Microbiol.">
        <title>Isolation and Polyphasic Characterization of Desulfuromonas versatilis sp. Nov., an Electrogenic Bacteria Capable of Versatile Metabolism Isolated from a Graphene Oxide-Reducing Enrichment Culture.</title>
        <authorList>
            <person name="Xie L."/>
            <person name="Yoshida N."/>
            <person name="Ishii S."/>
            <person name="Meng L."/>
        </authorList>
    </citation>
    <scope>NUCLEOTIDE SEQUENCE [LARGE SCALE GENOMIC DNA]</scope>
    <source>
        <strain evidence="2 3">NIT-T3</strain>
    </source>
</reference>
<dbReference type="RefSeq" id="WP_221249532.1">
    <property type="nucleotide sequence ID" value="NZ_AP024355.1"/>
</dbReference>
<keyword evidence="3" id="KW-1185">Reference proteome</keyword>
<sequence>MKKLSASLGPFIAGAALVAALAAMVAICLHSLEEIHYLKRFFPRAFTVQEVFYASAVELVKVLILLIPLLTVIGLALYFLRHRGGK</sequence>
<organism evidence="2 3">
    <name type="scientific">Desulfuromonas versatilis</name>
    <dbReference type="NCBI Taxonomy" id="2802975"/>
    <lineage>
        <taxon>Bacteria</taxon>
        <taxon>Pseudomonadati</taxon>
        <taxon>Thermodesulfobacteriota</taxon>
        <taxon>Desulfuromonadia</taxon>
        <taxon>Desulfuromonadales</taxon>
        <taxon>Desulfuromonadaceae</taxon>
        <taxon>Desulfuromonas</taxon>
    </lineage>
</organism>
<evidence type="ECO:0000313" key="3">
    <source>
        <dbReference type="Proteomes" id="UP001319827"/>
    </source>
</evidence>
<accession>A0ABN6E1G6</accession>
<name>A0ABN6E1G6_9BACT</name>
<keyword evidence="1" id="KW-1133">Transmembrane helix</keyword>